<dbReference type="SUPFAM" id="SSF54593">
    <property type="entry name" value="Glyoxalase/Bleomycin resistance protein/Dihydroxybiphenyl dioxygenase"/>
    <property type="match status" value="1"/>
</dbReference>
<keyword evidence="3" id="KW-1185">Reference proteome</keyword>
<sequence>MIKDEIGVIFIPVSDIERSRDWYSVLVGKPQGGEILFGHLYVLPLKGTNIVLDSKIYSKNAIYQIPAFHFNTDDIEEAFKVCEKLRVELISPILNDHYFNCKDPDGNQFMICQC</sequence>
<proteinExistence type="predicted"/>
<reference evidence="2 3" key="1">
    <citation type="journal article" date="2016" name="Front. Microbiol.">
        <title>Microevolution Analysis of Bacillus coahuilensis Unveils Differences in Phosphorus Acquisition Strategies and Their Regulation.</title>
        <authorList>
            <person name="Gomez-Lunar Z."/>
            <person name="Hernandez-Gonzalez I."/>
            <person name="Rodriguez-Torres M.D."/>
            <person name="Souza V."/>
            <person name="Olmedo-Alvarez G."/>
        </authorList>
    </citation>
    <scope>NUCLEOTIDE SEQUENCE [LARGE SCALE GENOMIC DNA]</scope>
    <source>
        <strain evidence="3">p1.1.43</strain>
    </source>
</reference>
<dbReference type="PATRIC" id="fig|1150625.3.peg.1911"/>
<dbReference type="OrthoDB" id="2354281at2"/>
<name>A0A147K7X6_9BACI</name>
<organism evidence="2 3">
    <name type="scientific">Bacillus coahuilensis p1.1.43</name>
    <dbReference type="NCBI Taxonomy" id="1150625"/>
    <lineage>
        <taxon>Bacteria</taxon>
        <taxon>Bacillati</taxon>
        <taxon>Bacillota</taxon>
        <taxon>Bacilli</taxon>
        <taxon>Bacillales</taxon>
        <taxon>Bacillaceae</taxon>
        <taxon>Bacillus</taxon>
    </lineage>
</organism>
<dbReference type="STRING" id="1150625.Q75_09035"/>
<accession>A0A147K7X6</accession>
<dbReference type="InterPro" id="IPR004360">
    <property type="entry name" value="Glyas_Fos-R_dOase_dom"/>
</dbReference>
<evidence type="ECO:0000259" key="1">
    <source>
        <dbReference type="Pfam" id="PF00903"/>
    </source>
</evidence>
<evidence type="ECO:0000313" key="2">
    <source>
        <dbReference type="EMBL" id="KUP06273.1"/>
    </source>
</evidence>
<dbReference type="AlphaFoldDB" id="A0A147K7X6"/>
<comment type="caution">
    <text evidence="2">The sequence shown here is derived from an EMBL/GenBank/DDBJ whole genome shotgun (WGS) entry which is preliminary data.</text>
</comment>
<feature type="domain" description="Glyoxalase/fosfomycin resistance/dioxygenase" evidence="1">
    <location>
        <begin position="6"/>
        <end position="111"/>
    </location>
</feature>
<protein>
    <submittedName>
        <fullName evidence="2">Glyoxalase</fullName>
    </submittedName>
</protein>
<dbReference type="Gene3D" id="3.10.180.10">
    <property type="entry name" value="2,3-Dihydroxybiphenyl 1,2-Dioxygenase, domain 1"/>
    <property type="match status" value="1"/>
</dbReference>
<dbReference type="Pfam" id="PF00903">
    <property type="entry name" value="Glyoxalase"/>
    <property type="match status" value="1"/>
</dbReference>
<dbReference type="InterPro" id="IPR029068">
    <property type="entry name" value="Glyas_Bleomycin-R_OHBP_Dase"/>
</dbReference>
<dbReference type="EMBL" id="LDYG01000029">
    <property type="protein sequence ID" value="KUP06273.1"/>
    <property type="molecule type" value="Genomic_DNA"/>
</dbReference>
<evidence type="ECO:0000313" key="3">
    <source>
        <dbReference type="Proteomes" id="UP000074108"/>
    </source>
</evidence>
<dbReference type="RefSeq" id="WP_059282994.1">
    <property type="nucleotide sequence ID" value="NZ_LDYG01000029.1"/>
</dbReference>
<dbReference type="Proteomes" id="UP000074108">
    <property type="component" value="Unassembled WGS sequence"/>
</dbReference>
<gene>
    <name evidence="2" type="ORF">Q75_09035</name>
</gene>